<reference evidence="10 11" key="1">
    <citation type="journal article" date="2020" name="ISME J.">
        <title>Uncovering the hidden diversity of litter-decomposition mechanisms in mushroom-forming fungi.</title>
        <authorList>
            <person name="Floudas D."/>
            <person name="Bentzer J."/>
            <person name="Ahren D."/>
            <person name="Johansson T."/>
            <person name="Persson P."/>
            <person name="Tunlid A."/>
        </authorList>
    </citation>
    <scope>NUCLEOTIDE SEQUENCE [LARGE SCALE GENOMIC DNA]</scope>
    <source>
        <strain evidence="10 11">CBS 101986</strain>
    </source>
</reference>
<organism evidence="10 11">
    <name type="scientific">Psilocybe cf. subviscida</name>
    <dbReference type="NCBI Taxonomy" id="2480587"/>
    <lineage>
        <taxon>Eukaryota</taxon>
        <taxon>Fungi</taxon>
        <taxon>Dikarya</taxon>
        <taxon>Basidiomycota</taxon>
        <taxon>Agaricomycotina</taxon>
        <taxon>Agaricomycetes</taxon>
        <taxon>Agaricomycetidae</taxon>
        <taxon>Agaricales</taxon>
        <taxon>Agaricineae</taxon>
        <taxon>Strophariaceae</taxon>
        <taxon>Psilocybe</taxon>
    </lineage>
</organism>
<evidence type="ECO:0000256" key="4">
    <source>
        <dbReference type="ARBA" id="ARBA00022688"/>
    </source>
</evidence>
<dbReference type="OrthoDB" id="619536at2759"/>
<keyword evidence="4 8" id="KW-0831">Ubiquinone biosynthesis</keyword>
<proteinExistence type="inferred from homology"/>
<dbReference type="InterPro" id="IPR013718">
    <property type="entry name" value="COQ9_C"/>
</dbReference>
<evidence type="ECO:0000313" key="11">
    <source>
        <dbReference type="Proteomes" id="UP000567179"/>
    </source>
</evidence>
<evidence type="ECO:0000259" key="9">
    <source>
        <dbReference type="Pfam" id="PF08511"/>
    </source>
</evidence>
<dbReference type="AlphaFoldDB" id="A0A8H5BNQ1"/>
<dbReference type="PANTHER" id="PTHR21427:SF19">
    <property type="entry name" value="UBIQUINONE BIOSYNTHESIS PROTEIN COQ9, MITOCHONDRIAL"/>
    <property type="match status" value="1"/>
</dbReference>
<evidence type="ECO:0000313" key="10">
    <source>
        <dbReference type="EMBL" id="KAF5326702.1"/>
    </source>
</evidence>
<comment type="caution">
    <text evidence="10">The sequence shown here is derived from an EMBL/GenBank/DDBJ whole genome shotgun (WGS) entry which is preliminary data.</text>
</comment>
<dbReference type="Proteomes" id="UP000567179">
    <property type="component" value="Unassembled WGS sequence"/>
</dbReference>
<dbReference type="Pfam" id="PF08511">
    <property type="entry name" value="COQ9"/>
    <property type="match status" value="1"/>
</dbReference>
<accession>A0A8H5BNQ1</accession>
<evidence type="ECO:0000256" key="8">
    <source>
        <dbReference type="RuleBase" id="RU366063"/>
    </source>
</evidence>
<dbReference type="GO" id="GO:0005743">
    <property type="term" value="C:mitochondrial inner membrane"/>
    <property type="evidence" value="ECO:0007669"/>
    <property type="project" value="TreeGrafter"/>
</dbReference>
<keyword evidence="11" id="KW-1185">Reference proteome</keyword>
<dbReference type="GO" id="GO:0008289">
    <property type="term" value="F:lipid binding"/>
    <property type="evidence" value="ECO:0007669"/>
    <property type="project" value="UniProtKB-UniRule"/>
</dbReference>
<name>A0A8H5BNQ1_9AGAR</name>
<evidence type="ECO:0000256" key="5">
    <source>
        <dbReference type="ARBA" id="ARBA00022946"/>
    </source>
</evidence>
<dbReference type="UniPathway" id="UPA00232"/>
<dbReference type="InterPro" id="IPR012762">
    <property type="entry name" value="Ubiq_biosynth_COQ9"/>
</dbReference>
<feature type="domain" description="COQ9 C-terminal" evidence="9">
    <location>
        <begin position="127"/>
        <end position="174"/>
    </location>
</feature>
<comment type="pathway">
    <text evidence="2 8">Cofactor biosynthesis; ubiquinone biosynthesis.</text>
</comment>
<evidence type="ECO:0000256" key="3">
    <source>
        <dbReference type="ARBA" id="ARBA00010766"/>
    </source>
</evidence>
<gene>
    <name evidence="10" type="ORF">D9619_004492</name>
</gene>
<dbReference type="GO" id="GO:0006744">
    <property type="term" value="P:ubiquinone biosynthetic process"/>
    <property type="evidence" value="ECO:0007669"/>
    <property type="project" value="UniProtKB-UniRule"/>
</dbReference>
<keyword evidence="5" id="KW-0809">Transit peptide</keyword>
<evidence type="ECO:0000256" key="2">
    <source>
        <dbReference type="ARBA" id="ARBA00004749"/>
    </source>
</evidence>
<protein>
    <recommendedName>
        <fullName evidence="8">Ubiquinone biosynthesis protein</fullName>
    </recommendedName>
</protein>
<dbReference type="EMBL" id="JAACJJ010000014">
    <property type="protein sequence ID" value="KAF5326702.1"/>
    <property type="molecule type" value="Genomic_DNA"/>
</dbReference>
<evidence type="ECO:0000256" key="7">
    <source>
        <dbReference type="ARBA" id="ARBA00023128"/>
    </source>
</evidence>
<evidence type="ECO:0000256" key="6">
    <source>
        <dbReference type="ARBA" id="ARBA00023121"/>
    </source>
</evidence>
<comment type="similarity">
    <text evidence="3 8">Belongs to the COQ9 family.</text>
</comment>
<comment type="function">
    <text evidence="8">Membrane-associated protein that warps the membrane surface to access and bind aromatic isoprenes with high specificity, including ubiquinone (CoQ) isoprene intermediates and presents them directly to Coq7, therefore facilitating the Coq7-mediated hydroxylase step. Participates in the biosynthesis of coenzyme Q, also named ubiquinone, an essential lipid-soluble electron transporter for aerobic cellular respiration.</text>
</comment>
<comment type="subcellular location">
    <subcellularLocation>
        <location evidence="1 8">Mitochondrion</location>
    </subcellularLocation>
</comment>
<sequence>MPPTSAQLLKLALPLVKTHGFTREALARSVLSLPPSERSYTEPLSDSAVTALFGKGDQAKRTLIDAWMQDGLRHMAGSAVATGNAPSLKDAFRARLKYNEDVLSHLPAAYALLATNSNFHIVDPMPALRHASTVADNACAIVQDRSLQLDWYAKRASLAAIYATAELHQLTSPHTAYSFLDSLFDTSASVKASVDEVSLYSTYIMKSWTGIIKSSGVLL</sequence>
<keyword evidence="7 8" id="KW-0496">Mitochondrion</keyword>
<keyword evidence="6 8" id="KW-0446">Lipid-binding</keyword>
<dbReference type="PANTHER" id="PTHR21427">
    <property type="entry name" value="UBIQUINONE BIOSYNTHESIS PROTEIN COQ9, MITOCHONDRIAL"/>
    <property type="match status" value="1"/>
</dbReference>
<evidence type="ECO:0000256" key="1">
    <source>
        <dbReference type="ARBA" id="ARBA00004173"/>
    </source>
</evidence>